<keyword evidence="2" id="KW-1185">Reference proteome</keyword>
<evidence type="ECO:0000313" key="2">
    <source>
        <dbReference type="Proteomes" id="UP001283361"/>
    </source>
</evidence>
<evidence type="ECO:0000313" key="1">
    <source>
        <dbReference type="EMBL" id="KAK3721226.1"/>
    </source>
</evidence>
<dbReference type="AlphaFoldDB" id="A0AAE0XY68"/>
<dbReference type="Proteomes" id="UP001283361">
    <property type="component" value="Unassembled WGS sequence"/>
</dbReference>
<name>A0AAE0XY68_9GAST</name>
<organism evidence="1 2">
    <name type="scientific">Elysia crispata</name>
    <name type="common">lettuce slug</name>
    <dbReference type="NCBI Taxonomy" id="231223"/>
    <lineage>
        <taxon>Eukaryota</taxon>
        <taxon>Metazoa</taxon>
        <taxon>Spiralia</taxon>
        <taxon>Lophotrochozoa</taxon>
        <taxon>Mollusca</taxon>
        <taxon>Gastropoda</taxon>
        <taxon>Heterobranchia</taxon>
        <taxon>Euthyneura</taxon>
        <taxon>Panpulmonata</taxon>
        <taxon>Sacoglossa</taxon>
        <taxon>Placobranchoidea</taxon>
        <taxon>Plakobranchidae</taxon>
        <taxon>Elysia</taxon>
    </lineage>
</organism>
<reference evidence="1" key="1">
    <citation type="journal article" date="2023" name="G3 (Bethesda)">
        <title>A reference genome for the long-term kleptoplast-retaining sea slug Elysia crispata morphotype clarki.</title>
        <authorList>
            <person name="Eastman K.E."/>
            <person name="Pendleton A.L."/>
            <person name="Shaikh M.A."/>
            <person name="Suttiyut T."/>
            <person name="Ogas R."/>
            <person name="Tomko P."/>
            <person name="Gavelis G."/>
            <person name="Widhalm J.R."/>
            <person name="Wisecaver J.H."/>
        </authorList>
    </citation>
    <scope>NUCLEOTIDE SEQUENCE</scope>
    <source>
        <strain evidence="1">ECLA1</strain>
    </source>
</reference>
<gene>
    <name evidence="1" type="ORF">RRG08_044234</name>
</gene>
<proteinExistence type="predicted"/>
<protein>
    <submittedName>
        <fullName evidence="1">Uncharacterized protein</fullName>
    </submittedName>
</protein>
<sequence>MLTQAYHASQISPPPCLCCAVCLCLPPYIELFVSKQPPSTGPQRTQCFAERPPNPAPVLREVECPGVLFSCRVGDALSGVYELSERSGGSRCSVFLPCWRCTEWCIRAVREKWSVPVFCFLAVLARCTVWCIRAVREKWSVPVFCFLAVLAMHCVVYTSCQREVECPGVLFSCRVGDALSGVYELSERSGVSRCSVFLACWRCTEWCIRAVREKWSVPVFCFLAVLAMH</sequence>
<dbReference type="EMBL" id="JAWDGP010007400">
    <property type="protein sequence ID" value="KAK3721226.1"/>
    <property type="molecule type" value="Genomic_DNA"/>
</dbReference>
<accession>A0AAE0XY68</accession>
<comment type="caution">
    <text evidence="1">The sequence shown here is derived from an EMBL/GenBank/DDBJ whole genome shotgun (WGS) entry which is preliminary data.</text>
</comment>